<sequence>MYNLGIISANNFVEELQVEVELQRLNNHTLKEDQTNQENGNDEDVEDQETNQTLDLTNYQLAWDREQRTRTKPLRFRDKINMDAYAFVVAEEKILMNHHLAGQKLVSCKWLFKIKKGIEGVQKPRYKVRLVARGFTQRACIDYNEVFSSIVRHTSIRVIFALTACKDYELEQLDVKTVFLHGNLKEMIYMRQPWGYEQGNTVFLLRKSYYGLKQSPRQWYKRFDEYMLSNGFKRSSYESCEFDMKELREAKKILGMEIVTDRSRKIMRVSQSGYVSKILNNFRIDNGKSVQMPLGGHFKLLLKDCTVRDCDVERMSKVPYANAVGSLMYLMVCTRLDIAMREVLEAKTVKVLNVGTEHNDVDALTKVIPRRKLQHCLELLSIDPESRPHHLMTGVTGLSPWPTISPPKHILMRTPVHDLISTTLTTSKPNNLTTSLSPQTEPSNDLNTS</sequence>
<dbReference type="EMBL" id="BKCJ010134277">
    <property type="protein sequence ID" value="GEX85053.1"/>
    <property type="molecule type" value="Genomic_DNA"/>
</dbReference>
<organism evidence="3">
    <name type="scientific">Tanacetum cinerariifolium</name>
    <name type="common">Dalmatian daisy</name>
    <name type="synonym">Chrysanthemum cinerariifolium</name>
    <dbReference type="NCBI Taxonomy" id="118510"/>
    <lineage>
        <taxon>Eukaryota</taxon>
        <taxon>Viridiplantae</taxon>
        <taxon>Streptophyta</taxon>
        <taxon>Embryophyta</taxon>
        <taxon>Tracheophyta</taxon>
        <taxon>Spermatophyta</taxon>
        <taxon>Magnoliopsida</taxon>
        <taxon>eudicotyledons</taxon>
        <taxon>Gunneridae</taxon>
        <taxon>Pentapetalae</taxon>
        <taxon>asterids</taxon>
        <taxon>campanulids</taxon>
        <taxon>Asterales</taxon>
        <taxon>Asteraceae</taxon>
        <taxon>Asteroideae</taxon>
        <taxon>Anthemideae</taxon>
        <taxon>Anthemidinae</taxon>
        <taxon>Tanacetum</taxon>
    </lineage>
</organism>
<evidence type="ECO:0000256" key="1">
    <source>
        <dbReference type="SAM" id="MobiDB-lite"/>
    </source>
</evidence>
<accession>A0A699HCZ5</accession>
<name>A0A699HCZ5_TANCI</name>
<gene>
    <name evidence="3" type="ORF">Tci_357028</name>
</gene>
<proteinExistence type="predicted"/>
<dbReference type="AlphaFoldDB" id="A0A699HCZ5"/>
<evidence type="ECO:0000313" key="3">
    <source>
        <dbReference type="EMBL" id="GEX85053.1"/>
    </source>
</evidence>
<dbReference type="InterPro" id="IPR013103">
    <property type="entry name" value="RVT_2"/>
</dbReference>
<feature type="domain" description="Reverse transcriptase Ty1/copia-type" evidence="2">
    <location>
        <begin position="102"/>
        <end position="238"/>
    </location>
</feature>
<dbReference type="Pfam" id="PF07727">
    <property type="entry name" value="RVT_2"/>
    <property type="match status" value="1"/>
</dbReference>
<feature type="region of interest" description="Disordered" evidence="1">
    <location>
        <begin position="29"/>
        <end position="49"/>
    </location>
</feature>
<evidence type="ECO:0000259" key="2">
    <source>
        <dbReference type="Pfam" id="PF07727"/>
    </source>
</evidence>
<feature type="compositionally biased region" description="Acidic residues" evidence="1">
    <location>
        <begin position="40"/>
        <end position="49"/>
    </location>
</feature>
<reference evidence="3" key="1">
    <citation type="journal article" date="2019" name="Sci. Rep.">
        <title>Draft genome of Tanacetum cinerariifolium, the natural source of mosquito coil.</title>
        <authorList>
            <person name="Yamashiro T."/>
            <person name="Shiraishi A."/>
            <person name="Satake H."/>
            <person name="Nakayama K."/>
        </authorList>
    </citation>
    <scope>NUCLEOTIDE SEQUENCE</scope>
</reference>
<comment type="caution">
    <text evidence="3">The sequence shown here is derived from an EMBL/GenBank/DDBJ whole genome shotgun (WGS) entry which is preliminary data.</text>
</comment>
<protein>
    <submittedName>
        <fullName evidence="3">Retrovirus-related Pol polyprotein from transposon TNT 1-94</fullName>
    </submittedName>
</protein>
<feature type="region of interest" description="Disordered" evidence="1">
    <location>
        <begin position="424"/>
        <end position="449"/>
    </location>
</feature>
<feature type="non-terminal residue" evidence="3">
    <location>
        <position position="449"/>
    </location>
</feature>